<evidence type="ECO:0000259" key="2">
    <source>
        <dbReference type="Pfam" id="PF12680"/>
    </source>
</evidence>
<name>A0A1X6ZXG7_9RHOB</name>
<accession>A0A1X6ZXG7</accession>
<dbReference type="Gene3D" id="3.10.450.50">
    <property type="match status" value="1"/>
</dbReference>
<reference evidence="3 4" key="1">
    <citation type="submission" date="2017-03" db="EMBL/GenBank/DDBJ databases">
        <authorList>
            <person name="Afonso C.L."/>
            <person name="Miller P.J."/>
            <person name="Scott M.A."/>
            <person name="Spackman E."/>
            <person name="Goraichik I."/>
            <person name="Dimitrov K.M."/>
            <person name="Suarez D.L."/>
            <person name="Swayne D.E."/>
        </authorList>
    </citation>
    <scope>NUCLEOTIDE SEQUENCE [LARGE SCALE GENOMIC DNA]</scope>
    <source>
        <strain evidence="3 4">CECT 7751</strain>
    </source>
</reference>
<dbReference type="SUPFAM" id="SSF54427">
    <property type="entry name" value="NTF2-like"/>
    <property type="match status" value="1"/>
</dbReference>
<feature type="chain" id="PRO_5013344442" description="SnoaL-like domain-containing protein" evidence="1">
    <location>
        <begin position="24"/>
        <end position="214"/>
    </location>
</feature>
<protein>
    <recommendedName>
        <fullName evidence="2">SnoaL-like domain-containing protein</fullName>
    </recommendedName>
</protein>
<keyword evidence="1" id="KW-0732">Signal</keyword>
<gene>
    <name evidence="3" type="ORF">PSM7751_03277</name>
</gene>
<keyword evidence="4" id="KW-1185">Reference proteome</keyword>
<evidence type="ECO:0000313" key="3">
    <source>
        <dbReference type="EMBL" id="SLN64428.1"/>
    </source>
</evidence>
<dbReference type="Proteomes" id="UP000193963">
    <property type="component" value="Unassembled WGS sequence"/>
</dbReference>
<evidence type="ECO:0000256" key="1">
    <source>
        <dbReference type="SAM" id="SignalP"/>
    </source>
</evidence>
<evidence type="ECO:0000313" key="4">
    <source>
        <dbReference type="Proteomes" id="UP000193963"/>
    </source>
</evidence>
<proteinExistence type="predicted"/>
<dbReference type="AlphaFoldDB" id="A0A1X6ZXG7"/>
<dbReference type="Pfam" id="PF12680">
    <property type="entry name" value="SnoaL_2"/>
    <property type="match status" value="1"/>
</dbReference>
<organism evidence="3 4">
    <name type="scientific">Pseudooceanicola marinus</name>
    <dbReference type="NCBI Taxonomy" id="396013"/>
    <lineage>
        <taxon>Bacteria</taxon>
        <taxon>Pseudomonadati</taxon>
        <taxon>Pseudomonadota</taxon>
        <taxon>Alphaproteobacteria</taxon>
        <taxon>Rhodobacterales</taxon>
        <taxon>Paracoccaceae</taxon>
        <taxon>Pseudooceanicola</taxon>
    </lineage>
</organism>
<dbReference type="RefSeq" id="WP_085889318.1">
    <property type="nucleotide sequence ID" value="NZ_FWFN01000007.1"/>
</dbReference>
<dbReference type="OrthoDB" id="8444875at2"/>
<sequence length="214" mass="23127">MTKLTSLATGAALAAFTTFAAFAALPALAEVTEVRPGVTYAGTLSEDPDRAEMEGLILDLASSWAACNAELMEATVTEDVAFSYPTTSYTGRDTMLEDLAAFCDMAKDTSIYLPADAFFVDTETGRIAAELQFRTFQRGSRQVVNDVWVAHVADGKISVIKEYLDGRVKDLQALGVLQLAESPEVLTPWPARTEEWESCFPIVKAAPINTCPAE</sequence>
<dbReference type="EMBL" id="FWFN01000007">
    <property type="protein sequence ID" value="SLN64428.1"/>
    <property type="molecule type" value="Genomic_DNA"/>
</dbReference>
<feature type="signal peptide" evidence="1">
    <location>
        <begin position="1"/>
        <end position="23"/>
    </location>
</feature>
<feature type="domain" description="SnoaL-like" evidence="2">
    <location>
        <begin position="63"/>
        <end position="158"/>
    </location>
</feature>
<dbReference type="InterPro" id="IPR032710">
    <property type="entry name" value="NTF2-like_dom_sf"/>
</dbReference>
<dbReference type="InterPro" id="IPR037401">
    <property type="entry name" value="SnoaL-like"/>
</dbReference>